<organism evidence="6 7">
    <name type="scientific">Stenotrophomonas maltophilia</name>
    <name type="common">Pseudomonas maltophilia</name>
    <name type="synonym">Xanthomonas maltophilia</name>
    <dbReference type="NCBI Taxonomy" id="40324"/>
    <lineage>
        <taxon>Bacteria</taxon>
        <taxon>Pseudomonadati</taxon>
        <taxon>Pseudomonadota</taxon>
        <taxon>Gammaproteobacteria</taxon>
        <taxon>Lysobacterales</taxon>
        <taxon>Lysobacteraceae</taxon>
        <taxon>Stenotrophomonas</taxon>
        <taxon>Stenotrophomonas maltophilia group</taxon>
    </lineage>
</organism>
<dbReference type="InterPro" id="IPR011051">
    <property type="entry name" value="RmlC_Cupin_sf"/>
</dbReference>
<evidence type="ECO:0000256" key="1">
    <source>
        <dbReference type="ARBA" id="ARBA00008416"/>
    </source>
</evidence>
<protein>
    <recommendedName>
        <fullName evidence="8">Pirin family protein</fullName>
    </recommendedName>
</protein>
<feature type="domain" description="Pirin C-terminal" evidence="5">
    <location>
        <begin position="179"/>
        <end position="283"/>
    </location>
</feature>
<feature type="binding site" evidence="2">
    <location>
        <position position="106"/>
    </location>
    <ligand>
        <name>Fe cation</name>
        <dbReference type="ChEBI" id="CHEBI:24875"/>
    </ligand>
</feature>
<dbReference type="Pfam" id="PF02678">
    <property type="entry name" value="Pirin"/>
    <property type="match status" value="1"/>
</dbReference>
<evidence type="ECO:0000313" key="6">
    <source>
        <dbReference type="EMBL" id="PZS86983.1"/>
    </source>
</evidence>
<dbReference type="AlphaFoldDB" id="A0A2W6HV25"/>
<keyword evidence="2" id="KW-0408">Iron</keyword>
<dbReference type="PANTHER" id="PTHR13903:SF8">
    <property type="entry name" value="PIRIN"/>
    <property type="match status" value="1"/>
</dbReference>
<dbReference type="EMBL" id="LXXM01000242">
    <property type="protein sequence ID" value="PZS86983.1"/>
    <property type="molecule type" value="Genomic_DNA"/>
</dbReference>
<reference evidence="6 7" key="1">
    <citation type="submission" date="2016-05" db="EMBL/GenBank/DDBJ databases">
        <authorList>
            <person name="Lavstsen T."/>
            <person name="Jespersen J.S."/>
        </authorList>
    </citation>
    <scope>NUCLEOTIDE SEQUENCE [LARGE SCALE GENOMIC DNA]</scope>
    <source>
        <strain evidence="6 7">SM-5815</strain>
    </source>
</reference>
<dbReference type="InterPro" id="IPR014710">
    <property type="entry name" value="RmlC-like_jellyroll"/>
</dbReference>
<proteinExistence type="inferred from homology"/>
<evidence type="ECO:0000256" key="3">
    <source>
        <dbReference type="RuleBase" id="RU003457"/>
    </source>
</evidence>
<feature type="binding site" evidence="2">
    <location>
        <position position="62"/>
    </location>
    <ligand>
        <name>Fe cation</name>
        <dbReference type="ChEBI" id="CHEBI:24875"/>
    </ligand>
</feature>
<dbReference type="CDD" id="cd02247">
    <property type="entry name" value="cupin_pirin_C"/>
    <property type="match status" value="1"/>
</dbReference>
<feature type="domain" description="Pirin N-terminal" evidence="4">
    <location>
        <begin position="24"/>
        <end position="124"/>
    </location>
</feature>
<dbReference type="InterPro" id="IPR008778">
    <property type="entry name" value="Pirin_C_dom"/>
</dbReference>
<keyword evidence="2" id="KW-0479">Metal-binding</keyword>
<accession>A0A2W6HV25</accession>
<dbReference type="SUPFAM" id="SSF51182">
    <property type="entry name" value="RmlC-like cupins"/>
    <property type="match status" value="1"/>
</dbReference>
<evidence type="ECO:0000313" key="7">
    <source>
        <dbReference type="Proteomes" id="UP000249614"/>
    </source>
</evidence>
<comment type="similarity">
    <text evidence="1 3">Belongs to the pirin family.</text>
</comment>
<dbReference type="CDD" id="cd02909">
    <property type="entry name" value="cupin_pirin_N"/>
    <property type="match status" value="1"/>
</dbReference>
<dbReference type="Gene3D" id="2.60.120.10">
    <property type="entry name" value="Jelly Rolls"/>
    <property type="match status" value="2"/>
</dbReference>
<dbReference type="Pfam" id="PF05726">
    <property type="entry name" value="Pirin_C"/>
    <property type="match status" value="1"/>
</dbReference>
<dbReference type="PANTHER" id="PTHR13903">
    <property type="entry name" value="PIRIN-RELATED"/>
    <property type="match status" value="1"/>
</dbReference>
<comment type="cofactor">
    <cofactor evidence="2">
        <name>Fe cation</name>
        <dbReference type="ChEBI" id="CHEBI:24875"/>
    </cofactor>
    <text evidence="2">Binds 1 Fe cation per subunit.</text>
</comment>
<dbReference type="InterPro" id="IPR012093">
    <property type="entry name" value="Pirin"/>
</dbReference>
<evidence type="ECO:0000259" key="5">
    <source>
        <dbReference type="Pfam" id="PF05726"/>
    </source>
</evidence>
<dbReference type="Proteomes" id="UP000249614">
    <property type="component" value="Unassembled WGS sequence"/>
</dbReference>
<dbReference type="InterPro" id="IPR003829">
    <property type="entry name" value="Pirin_N_dom"/>
</dbReference>
<dbReference type="PIRSF" id="PIRSF006232">
    <property type="entry name" value="Pirin"/>
    <property type="match status" value="1"/>
</dbReference>
<comment type="caution">
    <text evidence="6">The sequence shown here is derived from an EMBL/GenBank/DDBJ whole genome shotgun (WGS) entry which is preliminary data.</text>
</comment>
<feature type="binding site" evidence="2">
    <location>
        <position position="108"/>
    </location>
    <ligand>
        <name>Fe cation</name>
        <dbReference type="ChEBI" id="CHEBI:24875"/>
    </ligand>
</feature>
<evidence type="ECO:0000256" key="2">
    <source>
        <dbReference type="PIRSR" id="PIRSR006232-1"/>
    </source>
</evidence>
<dbReference type="RefSeq" id="WP_111113885.1">
    <property type="nucleotide sequence ID" value="NZ_LXXM01000242.1"/>
</dbReference>
<gene>
    <name evidence="6" type="ORF">A7X83_18300</name>
</gene>
<feature type="binding site" evidence="2">
    <location>
        <position position="64"/>
    </location>
    <ligand>
        <name>Fe cation</name>
        <dbReference type="ChEBI" id="CHEBI:24875"/>
    </ligand>
</feature>
<sequence length="283" mass="31192">MSFPEPVRVLRTIRGMPTSDGAGVRLTRVIGGPTLPDLDPFLLLDEFGTDRAEDYIAGFPEHPHRGFETVTYMLDGRMRHRDNHGNEGLLTPGSVQWMTAGRGLVHSEMPEQESGQMRGFQLWVNLPAKEKMTDPKYQEFAPERIPVVHPEAGVDVKVIAGNVDGTQGPIVQPATEPLYLDITLAPDRAWTYALPEGHNAFAYVFEGGVTVGEQDAARDVARQELAVLGGGEQLHLSAGSEGARLILVAGRPLREPVMRHGPFVMNTRQELMQAFVDFQEGKF</sequence>
<evidence type="ECO:0008006" key="8">
    <source>
        <dbReference type="Google" id="ProtNLM"/>
    </source>
</evidence>
<evidence type="ECO:0000259" key="4">
    <source>
        <dbReference type="Pfam" id="PF02678"/>
    </source>
</evidence>
<dbReference type="GO" id="GO:0046872">
    <property type="term" value="F:metal ion binding"/>
    <property type="evidence" value="ECO:0007669"/>
    <property type="project" value="UniProtKB-KW"/>
</dbReference>
<name>A0A2W6HV25_STEMA</name>